<dbReference type="EMBL" id="NBWZ01000001">
    <property type="protein sequence ID" value="RFA09085.1"/>
    <property type="molecule type" value="Genomic_DNA"/>
</dbReference>
<evidence type="ECO:0000256" key="1">
    <source>
        <dbReference type="SAM" id="Phobius"/>
    </source>
</evidence>
<keyword evidence="1" id="KW-0472">Membrane</keyword>
<dbReference type="Proteomes" id="UP000256486">
    <property type="component" value="Unassembled WGS sequence"/>
</dbReference>
<dbReference type="AlphaFoldDB" id="A0A3E0VHG8"/>
<evidence type="ECO:0000313" key="2">
    <source>
        <dbReference type="EMBL" id="RFA09085.1"/>
    </source>
</evidence>
<evidence type="ECO:0000313" key="3">
    <source>
        <dbReference type="Proteomes" id="UP000256486"/>
    </source>
</evidence>
<protein>
    <submittedName>
        <fullName evidence="2">Uncharacterized protein</fullName>
    </submittedName>
</protein>
<accession>A0A3E0VHG8</accession>
<dbReference type="RefSeq" id="WP_116414481.1">
    <property type="nucleotide sequence ID" value="NZ_NBWZ01000001.1"/>
</dbReference>
<keyword evidence="1" id="KW-1133">Transmembrane helix</keyword>
<organism evidence="2 3">
    <name type="scientific">Subtercola boreus</name>
    <dbReference type="NCBI Taxonomy" id="120213"/>
    <lineage>
        <taxon>Bacteria</taxon>
        <taxon>Bacillati</taxon>
        <taxon>Actinomycetota</taxon>
        <taxon>Actinomycetes</taxon>
        <taxon>Micrococcales</taxon>
        <taxon>Microbacteriaceae</taxon>
        <taxon>Subtercola</taxon>
    </lineage>
</organism>
<keyword evidence="3" id="KW-1185">Reference proteome</keyword>
<sequence>MITAGILYLGALLLGYLGAPHIAGTVAYVLAGALLVALLGFAIRIVVSLPGRRRAGQSLVPSVGLLALTAALVVVIVLLAVIDLST</sequence>
<feature type="transmembrane region" description="Helical" evidence="1">
    <location>
        <begin position="27"/>
        <end position="47"/>
    </location>
</feature>
<feature type="transmembrane region" description="Helical" evidence="1">
    <location>
        <begin position="59"/>
        <end position="82"/>
    </location>
</feature>
<proteinExistence type="predicted"/>
<comment type="caution">
    <text evidence="2">The sequence shown here is derived from an EMBL/GenBank/DDBJ whole genome shotgun (WGS) entry which is preliminary data.</text>
</comment>
<keyword evidence="1" id="KW-0812">Transmembrane</keyword>
<name>A0A3E0VHG8_9MICO</name>
<gene>
    <name evidence="2" type="ORF">B7R54_07490</name>
</gene>
<reference evidence="2 3" key="1">
    <citation type="submission" date="2017-04" db="EMBL/GenBank/DDBJ databases">
        <title>Comparative genome analysis of Subtercola boreus.</title>
        <authorList>
            <person name="Cho Y.-J."/>
            <person name="Cho A."/>
            <person name="Kim O.-S."/>
            <person name="Lee J.-I."/>
        </authorList>
    </citation>
    <scope>NUCLEOTIDE SEQUENCE [LARGE SCALE GENOMIC DNA]</scope>
    <source>
        <strain evidence="2 3">K300</strain>
    </source>
</reference>